<evidence type="ECO:0000259" key="2">
    <source>
        <dbReference type="Pfam" id="PF12850"/>
    </source>
</evidence>
<sequence>MSMESGSAARALEIIEVGGAGRYSLEDIDALLARGKMPMSHGGEFTGRVSTTLFTDQHNILKVKAFRGNSEKGTRTWVSSRVQTERDFGLYHPDKTWCLVELDGEVFPANIMPYLDPLHQLLETGAQLSGQRSHSLPEHDQKVWALCQVIDMTLKKAGEKVCLDAGLSNFGYCPDRQTIYYIDDDTYQWDRFTSFSHVLLVYLRQLPWVTPDDIDVINDQIRQSVLAYFDNDPLGLYVIHERMKSLFIAEEKQPLLDRLLLNLRPPPKSRAVRKAVPVYNPEKKLAVFGDIHANAPALEAVLADIRRQGIEQAIVVGDVVGYGPHPAECVELMRRNDFMVVRGNHDHAASCASTGGRFSKSATWAIEWTVNTIGDADKAWLADIDTHLQCEQFIAMHGAPRDPTFFNAYVYASTYEKNLDYMVSKDLALCFHGHTHMPGVYLRPNKGMDRFEDGDVVDISSAQACLVSPGSVGQPRNQDWRAQYAVFDCADQTVTYHRVSYDLQSVVRDMHDREFPAYVMHHLARFDPDPGMISR</sequence>
<dbReference type="InterPro" id="IPR050126">
    <property type="entry name" value="Ap4A_hydrolase"/>
</dbReference>
<protein>
    <submittedName>
        <fullName evidence="3">Metallophosphatase family protein</fullName>
    </submittedName>
</protein>
<organism evidence="3 4">
    <name type="scientific">Mangrovimicrobium sediminis</name>
    <dbReference type="NCBI Taxonomy" id="2562682"/>
    <lineage>
        <taxon>Bacteria</taxon>
        <taxon>Pseudomonadati</taxon>
        <taxon>Pseudomonadota</taxon>
        <taxon>Gammaproteobacteria</taxon>
        <taxon>Cellvibrionales</taxon>
        <taxon>Halieaceae</taxon>
        <taxon>Mangrovimicrobium</taxon>
    </lineage>
</organism>
<dbReference type="Proteomes" id="UP000298050">
    <property type="component" value="Unassembled WGS sequence"/>
</dbReference>
<dbReference type="Gene3D" id="3.60.21.10">
    <property type="match status" value="1"/>
</dbReference>
<dbReference type="OrthoDB" id="9813918at2"/>
<dbReference type="GO" id="GO:0016791">
    <property type="term" value="F:phosphatase activity"/>
    <property type="evidence" value="ECO:0007669"/>
    <property type="project" value="TreeGrafter"/>
</dbReference>
<evidence type="ECO:0000313" key="4">
    <source>
        <dbReference type="Proteomes" id="UP000298050"/>
    </source>
</evidence>
<evidence type="ECO:0000313" key="3">
    <source>
        <dbReference type="EMBL" id="TGD72648.1"/>
    </source>
</evidence>
<comment type="caution">
    <text evidence="3">The sequence shown here is derived from an EMBL/GenBank/DDBJ whole genome shotgun (WGS) entry which is preliminary data.</text>
</comment>
<accession>A0A4Z0LZW0</accession>
<name>A0A4Z0LZW0_9GAMM</name>
<dbReference type="InterPro" id="IPR024654">
    <property type="entry name" value="Calcineurin-like_PHP_lpxH"/>
</dbReference>
<dbReference type="SUPFAM" id="SSF56300">
    <property type="entry name" value="Metallo-dependent phosphatases"/>
    <property type="match status" value="1"/>
</dbReference>
<feature type="domain" description="Calcineurin-like phosphoesterase" evidence="2">
    <location>
        <begin position="284"/>
        <end position="491"/>
    </location>
</feature>
<dbReference type="AlphaFoldDB" id="A0A4Z0LZW0"/>
<proteinExistence type="inferred from homology"/>
<dbReference type="PANTHER" id="PTHR42850">
    <property type="entry name" value="METALLOPHOSPHOESTERASE"/>
    <property type="match status" value="1"/>
</dbReference>
<dbReference type="PANTHER" id="PTHR42850:SF2">
    <property type="entry name" value="BLL5683 PROTEIN"/>
    <property type="match status" value="1"/>
</dbReference>
<reference evidence="3 4" key="1">
    <citation type="submission" date="2019-04" db="EMBL/GenBank/DDBJ databases">
        <title>Taxonomy of novel Haliea sp. from mangrove soil of West Coast of India.</title>
        <authorList>
            <person name="Verma A."/>
            <person name="Kumar P."/>
            <person name="Krishnamurthi S."/>
        </authorList>
    </citation>
    <scope>NUCLEOTIDE SEQUENCE [LARGE SCALE GENOMIC DNA]</scope>
    <source>
        <strain evidence="3 4">SAOS-164</strain>
    </source>
</reference>
<gene>
    <name evidence="3" type="ORF">E4634_14085</name>
</gene>
<keyword evidence="4" id="KW-1185">Reference proteome</keyword>
<comment type="similarity">
    <text evidence="1">Belongs to the metallophosphoesterase superfamily. YfcE family.</text>
</comment>
<dbReference type="Pfam" id="PF12850">
    <property type="entry name" value="Metallophos_2"/>
    <property type="match status" value="1"/>
</dbReference>
<dbReference type="GO" id="GO:0005737">
    <property type="term" value="C:cytoplasm"/>
    <property type="evidence" value="ECO:0007669"/>
    <property type="project" value="TreeGrafter"/>
</dbReference>
<dbReference type="CDD" id="cd00838">
    <property type="entry name" value="MPP_superfamily"/>
    <property type="match status" value="1"/>
</dbReference>
<dbReference type="EMBL" id="SRLE01000009">
    <property type="protein sequence ID" value="TGD72648.1"/>
    <property type="molecule type" value="Genomic_DNA"/>
</dbReference>
<evidence type="ECO:0000256" key="1">
    <source>
        <dbReference type="ARBA" id="ARBA00008950"/>
    </source>
</evidence>
<dbReference type="InterPro" id="IPR029052">
    <property type="entry name" value="Metallo-depent_PP-like"/>
</dbReference>